<evidence type="ECO:0000313" key="4">
    <source>
        <dbReference type="EMBL" id="KAK2639523.1"/>
    </source>
</evidence>
<proteinExistence type="inferred from homology"/>
<sequence length="183" mass="20669">MEVEDEEQRLKIINSQQISEREIVEFEREIRINEDLLGHEIIRVLPDAITYNTLIDGYCKKGKIGKLYRANAILNNKVESGIPADEFTFNIWIDGFCKDGNVLAVIKVFDEMKTQGVAVSLIMRTEDAFTLHNCMLDRGMLPNISTFNSLIGGLFSKGDTEGAKRLKNEWANKGLKIDNNSLG</sequence>
<gene>
    <name evidence="4" type="ORF">Ddye_027318</name>
</gene>
<name>A0AAD9TPC5_9ROSI</name>
<evidence type="ECO:0000256" key="1">
    <source>
        <dbReference type="ARBA" id="ARBA00007626"/>
    </source>
</evidence>
<evidence type="ECO:0000313" key="5">
    <source>
        <dbReference type="Proteomes" id="UP001280121"/>
    </source>
</evidence>
<accession>A0AAD9TPC5</accession>
<dbReference type="InterPro" id="IPR011990">
    <property type="entry name" value="TPR-like_helical_dom_sf"/>
</dbReference>
<organism evidence="4 5">
    <name type="scientific">Dipteronia dyeriana</name>
    <dbReference type="NCBI Taxonomy" id="168575"/>
    <lineage>
        <taxon>Eukaryota</taxon>
        <taxon>Viridiplantae</taxon>
        <taxon>Streptophyta</taxon>
        <taxon>Embryophyta</taxon>
        <taxon>Tracheophyta</taxon>
        <taxon>Spermatophyta</taxon>
        <taxon>Magnoliopsida</taxon>
        <taxon>eudicotyledons</taxon>
        <taxon>Gunneridae</taxon>
        <taxon>Pentapetalae</taxon>
        <taxon>rosids</taxon>
        <taxon>malvids</taxon>
        <taxon>Sapindales</taxon>
        <taxon>Sapindaceae</taxon>
        <taxon>Hippocastanoideae</taxon>
        <taxon>Acereae</taxon>
        <taxon>Dipteronia</taxon>
    </lineage>
</organism>
<dbReference type="PANTHER" id="PTHR47933">
    <property type="entry name" value="PENTATRICOPEPTIDE REPEAT-CONTAINING PROTEIN 1, MITOCHONDRIAL"/>
    <property type="match status" value="1"/>
</dbReference>
<evidence type="ECO:0008006" key="6">
    <source>
        <dbReference type="Google" id="ProtNLM"/>
    </source>
</evidence>
<keyword evidence="5" id="KW-1185">Reference proteome</keyword>
<feature type="repeat" description="PPR" evidence="3">
    <location>
        <begin position="85"/>
        <end position="119"/>
    </location>
</feature>
<keyword evidence="2" id="KW-0677">Repeat</keyword>
<dbReference type="PROSITE" id="PS51375">
    <property type="entry name" value="PPR"/>
    <property type="match status" value="3"/>
</dbReference>
<protein>
    <recommendedName>
        <fullName evidence="6">Pentatricopeptide repeat-containing protein</fullName>
    </recommendedName>
</protein>
<evidence type="ECO:0000256" key="2">
    <source>
        <dbReference type="ARBA" id="ARBA00022737"/>
    </source>
</evidence>
<dbReference type="Proteomes" id="UP001280121">
    <property type="component" value="Unassembled WGS sequence"/>
</dbReference>
<dbReference type="InterPro" id="IPR051240">
    <property type="entry name" value="Mito_RNA-Proc/Resp"/>
</dbReference>
<feature type="repeat" description="PPR" evidence="3">
    <location>
        <begin position="47"/>
        <end position="84"/>
    </location>
</feature>
<comment type="similarity">
    <text evidence="1">Belongs to the PPR family. P subfamily.</text>
</comment>
<dbReference type="Pfam" id="PF12854">
    <property type="entry name" value="PPR_1"/>
    <property type="match status" value="1"/>
</dbReference>
<dbReference type="Pfam" id="PF13041">
    <property type="entry name" value="PPR_2"/>
    <property type="match status" value="1"/>
</dbReference>
<dbReference type="AlphaFoldDB" id="A0AAD9TPC5"/>
<dbReference type="EMBL" id="JANJYI010000008">
    <property type="protein sequence ID" value="KAK2639523.1"/>
    <property type="molecule type" value="Genomic_DNA"/>
</dbReference>
<dbReference type="PANTHER" id="PTHR47933:SF45">
    <property type="entry name" value="PENTACOTRIPEPTIDE-REPEAT REGION OF PRORP DOMAIN-CONTAINING PROTEIN"/>
    <property type="match status" value="1"/>
</dbReference>
<dbReference type="NCBIfam" id="TIGR00756">
    <property type="entry name" value="PPR"/>
    <property type="match status" value="3"/>
</dbReference>
<dbReference type="InterPro" id="IPR002885">
    <property type="entry name" value="PPR_rpt"/>
</dbReference>
<evidence type="ECO:0000256" key="3">
    <source>
        <dbReference type="PROSITE-ProRule" id="PRU00708"/>
    </source>
</evidence>
<dbReference type="Gene3D" id="1.25.40.10">
    <property type="entry name" value="Tetratricopeptide repeat domain"/>
    <property type="match status" value="2"/>
</dbReference>
<dbReference type="GO" id="GO:0003729">
    <property type="term" value="F:mRNA binding"/>
    <property type="evidence" value="ECO:0007669"/>
    <property type="project" value="TreeGrafter"/>
</dbReference>
<reference evidence="4" key="1">
    <citation type="journal article" date="2023" name="Plant J.">
        <title>Genome sequences and population genomics provide insights into the demographic history, inbreeding, and mutation load of two 'living fossil' tree species of Dipteronia.</title>
        <authorList>
            <person name="Feng Y."/>
            <person name="Comes H.P."/>
            <person name="Chen J."/>
            <person name="Zhu S."/>
            <person name="Lu R."/>
            <person name="Zhang X."/>
            <person name="Li P."/>
            <person name="Qiu J."/>
            <person name="Olsen K.M."/>
            <person name="Qiu Y."/>
        </authorList>
    </citation>
    <scope>NUCLEOTIDE SEQUENCE</scope>
    <source>
        <strain evidence="4">KIB01</strain>
    </source>
</reference>
<comment type="caution">
    <text evidence="4">The sequence shown here is derived from an EMBL/GenBank/DDBJ whole genome shotgun (WGS) entry which is preliminary data.</text>
</comment>
<feature type="repeat" description="PPR" evidence="3">
    <location>
        <begin position="143"/>
        <end position="177"/>
    </location>
</feature>